<gene>
    <name evidence="5" type="ORF">ACFP56_11220</name>
</gene>
<sequence length="119" mass="12863">MKKPIQILAEDAACDSMDGASIDDMAACLKLLGDRTRLTIIALLKQSPLCVCDIAAALGTSQPNVSQHLKKMKAAGLLEEHRKGQWIYYSICEQNTLYLQAILAELPSIGASINQSACE</sequence>
<dbReference type="Gene3D" id="1.10.10.10">
    <property type="entry name" value="Winged helix-like DNA-binding domain superfamily/Winged helix DNA-binding domain"/>
    <property type="match status" value="1"/>
</dbReference>
<organism evidence="5 6">
    <name type="scientific">Paenibacillus septentrionalis</name>
    <dbReference type="NCBI Taxonomy" id="429342"/>
    <lineage>
        <taxon>Bacteria</taxon>
        <taxon>Bacillati</taxon>
        <taxon>Bacillota</taxon>
        <taxon>Bacilli</taxon>
        <taxon>Bacillales</taxon>
        <taxon>Paenibacillaceae</taxon>
        <taxon>Paenibacillus</taxon>
    </lineage>
</organism>
<dbReference type="PROSITE" id="PS50987">
    <property type="entry name" value="HTH_ARSR_2"/>
    <property type="match status" value="1"/>
</dbReference>
<dbReference type="InterPro" id="IPR011991">
    <property type="entry name" value="ArsR-like_HTH"/>
</dbReference>
<dbReference type="InterPro" id="IPR051081">
    <property type="entry name" value="HTH_MetalResp_TranReg"/>
</dbReference>
<dbReference type="CDD" id="cd00090">
    <property type="entry name" value="HTH_ARSR"/>
    <property type="match status" value="1"/>
</dbReference>
<evidence type="ECO:0000256" key="1">
    <source>
        <dbReference type="ARBA" id="ARBA00023015"/>
    </source>
</evidence>
<accession>A0ABW1V3P3</accession>
<evidence type="ECO:0000313" key="5">
    <source>
        <dbReference type="EMBL" id="MFC6333195.1"/>
    </source>
</evidence>
<dbReference type="RefSeq" id="WP_379234397.1">
    <property type="nucleotide sequence ID" value="NZ_JBHSTE010000003.1"/>
</dbReference>
<dbReference type="PANTHER" id="PTHR33154:SF18">
    <property type="entry name" value="ARSENICAL RESISTANCE OPERON REPRESSOR"/>
    <property type="match status" value="1"/>
</dbReference>
<dbReference type="SMART" id="SM00418">
    <property type="entry name" value="HTH_ARSR"/>
    <property type="match status" value="1"/>
</dbReference>
<dbReference type="InterPro" id="IPR036388">
    <property type="entry name" value="WH-like_DNA-bd_sf"/>
</dbReference>
<dbReference type="NCBIfam" id="NF033788">
    <property type="entry name" value="HTH_metalloreg"/>
    <property type="match status" value="1"/>
</dbReference>
<evidence type="ECO:0000259" key="4">
    <source>
        <dbReference type="PROSITE" id="PS50987"/>
    </source>
</evidence>
<dbReference type="PRINTS" id="PR00778">
    <property type="entry name" value="HTHARSR"/>
</dbReference>
<proteinExistence type="predicted"/>
<comment type="caution">
    <text evidence="5">The sequence shown here is derived from an EMBL/GenBank/DDBJ whole genome shotgun (WGS) entry which is preliminary data.</text>
</comment>
<keyword evidence="1" id="KW-0805">Transcription regulation</keyword>
<dbReference type="EMBL" id="JBHSTE010000003">
    <property type="protein sequence ID" value="MFC6333195.1"/>
    <property type="molecule type" value="Genomic_DNA"/>
</dbReference>
<dbReference type="Proteomes" id="UP001596233">
    <property type="component" value="Unassembled WGS sequence"/>
</dbReference>
<dbReference type="PANTHER" id="PTHR33154">
    <property type="entry name" value="TRANSCRIPTIONAL REGULATOR, ARSR FAMILY"/>
    <property type="match status" value="1"/>
</dbReference>
<evidence type="ECO:0000313" key="6">
    <source>
        <dbReference type="Proteomes" id="UP001596233"/>
    </source>
</evidence>
<protein>
    <submittedName>
        <fullName evidence="5">ArsR/SmtB family transcription factor</fullName>
    </submittedName>
</protein>
<evidence type="ECO:0000256" key="2">
    <source>
        <dbReference type="ARBA" id="ARBA00023125"/>
    </source>
</evidence>
<reference evidence="6" key="1">
    <citation type="journal article" date="2019" name="Int. J. Syst. Evol. Microbiol.">
        <title>The Global Catalogue of Microorganisms (GCM) 10K type strain sequencing project: providing services to taxonomists for standard genome sequencing and annotation.</title>
        <authorList>
            <consortium name="The Broad Institute Genomics Platform"/>
            <consortium name="The Broad Institute Genome Sequencing Center for Infectious Disease"/>
            <person name="Wu L."/>
            <person name="Ma J."/>
        </authorList>
    </citation>
    <scope>NUCLEOTIDE SEQUENCE [LARGE SCALE GENOMIC DNA]</scope>
    <source>
        <strain evidence="6">PCU 280</strain>
    </source>
</reference>
<dbReference type="Pfam" id="PF01022">
    <property type="entry name" value="HTH_5"/>
    <property type="match status" value="1"/>
</dbReference>
<name>A0ABW1V3P3_9BACL</name>
<dbReference type="InterPro" id="IPR036390">
    <property type="entry name" value="WH_DNA-bd_sf"/>
</dbReference>
<feature type="domain" description="HTH arsR-type" evidence="4">
    <location>
        <begin position="17"/>
        <end position="111"/>
    </location>
</feature>
<keyword evidence="2" id="KW-0238">DNA-binding</keyword>
<dbReference type="InterPro" id="IPR001845">
    <property type="entry name" value="HTH_ArsR_DNA-bd_dom"/>
</dbReference>
<dbReference type="SUPFAM" id="SSF46785">
    <property type="entry name" value="Winged helix' DNA-binding domain"/>
    <property type="match status" value="1"/>
</dbReference>
<evidence type="ECO:0000256" key="3">
    <source>
        <dbReference type="ARBA" id="ARBA00023163"/>
    </source>
</evidence>
<keyword evidence="6" id="KW-1185">Reference proteome</keyword>
<keyword evidence="3" id="KW-0804">Transcription</keyword>